<gene>
    <name evidence="2" type="primary">Aste57867_23338</name>
    <name evidence="1" type="ORF">As57867_023267</name>
    <name evidence="2" type="ORF">ASTE57867_23338</name>
</gene>
<accession>A0A485LMI1</accession>
<dbReference type="OrthoDB" id="72985at2759"/>
<evidence type="ECO:0000313" key="1">
    <source>
        <dbReference type="EMBL" id="KAF0684683.1"/>
    </source>
</evidence>
<proteinExistence type="predicted"/>
<dbReference type="AlphaFoldDB" id="A0A485LMI1"/>
<dbReference type="EMBL" id="VJMH01007261">
    <property type="protein sequence ID" value="KAF0684683.1"/>
    <property type="molecule type" value="Genomic_DNA"/>
</dbReference>
<reference evidence="2 3" key="1">
    <citation type="submission" date="2019-03" db="EMBL/GenBank/DDBJ databases">
        <authorList>
            <person name="Gaulin E."/>
            <person name="Dumas B."/>
        </authorList>
    </citation>
    <scope>NUCLEOTIDE SEQUENCE [LARGE SCALE GENOMIC DNA]</scope>
    <source>
        <strain evidence="2">CBS 568.67</strain>
    </source>
</reference>
<evidence type="ECO:0000313" key="3">
    <source>
        <dbReference type="Proteomes" id="UP000332933"/>
    </source>
</evidence>
<organism evidence="2 3">
    <name type="scientific">Aphanomyces stellatus</name>
    <dbReference type="NCBI Taxonomy" id="120398"/>
    <lineage>
        <taxon>Eukaryota</taxon>
        <taxon>Sar</taxon>
        <taxon>Stramenopiles</taxon>
        <taxon>Oomycota</taxon>
        <taxon>Saprolegniomycetes</taxon>
        <taxon>Saprolegniales</taxon>
        <taxon>Verrucalvaceae</taxon>
        <taxon>Aphanomyces</taxon>
    </lineage>
</organism>
<name>A0A485LMI1_9STRA</name>
<sequence length="538" mass="60543">MTRQDLQRHVVFLRFESASPHQLHQRAQREAGPLNVGDHIRCDSMVDDVQSREHPTRAWVQAHDYVLEEATGLASCECNNLGWYLSTTSASHVVLAAYLFYRVDHTNEPTLVVLSRAASPVFAVHHSQTRSANLENESPNRLYPIPLLRRSVVAPFEIEWTLAILHAFLMRTPPTLHHIQHMEAMARVSIVRPRLASTIHYDDRTFSFPSIFFATAVASHASSCTKPAGLASIASAALCSLYEAPFTQQLTSLCATHATSSLLDKTRLRQLYDAYRQAYAAHMDAWLQSNAGMLTHTTLAQALVTADSLVPGHLAFGSPDAAVQNSFEWFVAQLRECFLAISLPPQFTQATSSVFDGAWLYHATNNMQTSVHLPSCHFAPIRWLTTAFAFQMRWDGHTLYIRSDLATHVGQWTELVLDRHPRVCRVLPNGETTMRDWSGAWLHGDYVGNVGHNPTTLALTFFSWPLTATSLAYRLQVDLQVCQDRHTPSLVLRWGLSSFAMPRHRVDVWGLSATERHEKWTHDTGQMLASDARPHFHN</sequence>
<dbReference type="EMBL" id="CAADRA010007287">
    <property type="protein sequence ID" value="VFT99983.1"/>
    <property type="molecule type" value="Genomic_DNA"/>
</dbReference>
<protein>
    <submittedName>
        <fullName evidence="2">Aste57867_23338 protein</fullName>
    </submittedName>
</protein>
<dbReference type="Proteomes" id="UP000332933">
    <property type="component" value="Unassembled WGS sequence"/>
</dbReference>
<reference evidence="1" key="2">
    <citation type="submission" date="2019-06" db="EMBL/GenBank/DDBJ databases">
        <title>Genomics analysis of Aphanomyces spp. identifies a new class of oomycete effector associated with host adaptation.</title>
        <authorList>
            <person name="Gaulin E."/>
        </authorList>
    </citation>
    <scope>NUCLEOTIDE SEQUENCE</scope>
    <source>
        <strain evidence="1">CBS 578.67</strain>
    </source>
</reference>
<keyword evidence="3" id="KW-1185">Reference proteome</keyword>
<evidence type="ECO:0000313" key="2">
    <source>
        <dbReference type="EMBL" id="VFT99983.1"/>
    </source>
</evidence>